<dbReference type="Proteomes" id="UP000007127">
    <property type="component" value="Chromosome"/>
</dbReference>
<evidence type="ECO:0000313" key="2">
    <source>
        <dbReference type="EMBL" id="AJD52768.1"/>
    </source>
</evidence>
<accession>A0AB72UF94</accession>
<dbReference type="InterPro" id="IPR014976">
    <property type="entry name" value="AbpA_HamA_C"/>
</dbReference>
<evidence type="ECO:0000259" key="1">
    <source>
        <dbReference type="Pfam" id="PF08878"/>
    </source>
</evidence>
<sequence>MGRLTKVGQHKKSACGRDIEIWELNLKDKEAILSEWATHFRKHYISDADLPEMVAGTGKTNAEYLRDVLFPDAKVAPGPSLRSGDFGEILVADYIEYLLGYWCPRELRYQERWNRNDSTKGCDVIGFRFVADGQNSPGDELFIFEAKSGMSKSDKNRLQDAVTDSDKDKLREAMSLNAIKQKFLGREEMDKVARVKRFQNMADRPFRRISGAAAILDDDVFAETDLSAVDASNHYNSDNIQLIVIKGPSLMQMVHSLYERAADEA</sequence>
<protein>
    <recommendedName>
        <fullName evidence="1">Anti-bacteriophage protein A/HamA C-terminal domain-containing protein</fullName>
    </recommendedName>
</protein>
<name>A0AB72UF94_9PROT</name>
<dbReference type="AlphaFoldDB" id="A0AB72UF94"/>
<gene>
    <name evidence="2" type="ORF">TH3_13260</name>
</gene>
<organism evidence="2 3">
    <name type="scientific">Thalassospira xiamenensis M-5 = DSM 17429</name>
    <dbReference type="NCBI Taxonomy" id="1123366"/>
    <lineage>
        <taxon>Bacteria</taxon>
        <taxon>Pseudomonadati</taxon>
        <taxon>Pseudomonadota</taxon>
        <taxon>Alphaproteobacteria</taxon>
        <taxon>Rhodospirillales</taxon>
        <taxon>Thalassospiraceae</taxon>
        <taxon>Thalassospira</taxon>
    </lineage>
</organism>
<reference evidence="2 3" key="1">
    <citation type="journal article" date="2012" name="J. Bacteriol.">
        <title>Genome sequence of Thalassospira xiamenensis type strain M-5.</title>
        <authorList>
            <person name="Lai Q."/>
            <person name="Shao Z."/>
        </authorList>
    </citation>
    <scope>NUCLEOTIDE SEQUENCE [LARGE SCALE GENOMIC DNA]</scope>
    <source>
        <strain evidence="2 3">M-5</strain>
    </source>
</reference>
<feature type="domain" description="Anti-bacteriophage protein A/HamA C-terminal" evidence="1">
    <location>
        <begin position="11"/>
        <end position="261"/>
    </location>
</feature>
<dbReference type="EMBL" id="CP004388">
    <property type="protein sequence ID" value="AJD52768.1"/>
    <property type="molecule type" value="Genomic_DNA"/>
</dbReference>
<dbReference type="KEGG" id="txi:TH3_13260"/>
<dbReference type="Pfam" id="PF08878">
    <property type="entry name" value="HamA"/>
    <property type="match status" value="1"/>
</dbReference>
<evidence type="ECO:0000313" key="3">
    <source>
        <dbReference type="Proteomes" id="UP000007127"/>
    </source>
</evidence>
<proteinExistence type="predicted"/>